<dbReference type="CDD" id="cd04186">
    <property type="entry name" value="GT_2_like_c"/>
    <property type="match status" value="1"/>
</dbReference>
<dbReference type="AlphaFoldDB" id="A0A2V3PNR2"/>
<dbReference type="InterPro" id="IPR001173">
    <property type="entry name" value="Glyco_trans_2-like"/>
</dbReference>
<dbReference type="Pfam" id="PF00535">
    <property type="entry name" value="Glycos_transf_2"/>
    <property type="match status" value="1"/>
</dbReference>
<dbReference type="EMBL" id="QICL01000011">
    <property type="protein sequence ID" value="PXV64115.1"/>
    <property type="molecule type" value="Genomic_DNA"/>
</dbReference>
<evidence type="ECO:0000313" key="5">
    <source>
        <dbReference type="EMBL" id="PXV64115.1"/>
    </source>
</evidence>
<name>A0A2V3PNR2_9BACT</name>
<gene>
    <name evidence="5" type="ORF">CLV62_11173</name>
</gene>
<accession>A0A2V3PNR2</accession>
<dbReference type="GO" id="GO:0016757">
    <property type="term" value="F:glycosyltransferase activity"/>
    <property type="evidence" value="ECO:0007669"/>
    <property type="project" value="UniProtKB-KW"/>
</dbReference>
<evidence type="ECO:0000313" key="6">
    <source>
        <dbReference type="Proteomes" id="UP000247973"/>
    </source>
</evidence>
<evidence type="ECO:0000256" key="2">
    <source>
        <dbReference type="ARBA" id="ARBA00022676"/>
    </source>
</evidence>
<comment type="caution">
    <text evidence="5">The sequence shown here is derived from an EMBL/GenBank/DDBJ whole genome shotgun (WGS) entry which is preliminary data.</text>
</comment>
<dbReference type="OrthoDB" id="9771846at2"/>
<reference evidence="5 6" key="1">
    <citation type="submission" date="2018-03" db="EMBL/GenBank/DDBJ databases">
        <title>Genomic Encyclopedia of Archaeal and Bacterial Type Strains, Phase II (KMG-II): from individual species to whole genera.</title>
        <authorList>
            <person name="Goeker M."/>
        </authorList>
    </citation>
    <scope>NUCLEOTIDE SEQUENCE [LARGE SCALE GENOMIC DNA]</scope>
    <source>
        <strain evidence="5 6">DSM 100214</strain>
    </source>
</reference>
<evidence type="ECO:0000259" key="4">
    <source>
        <dbReference type="Pfam" id="PF00535"/>
    </source>
</evidence>
<dbReference type="InterPro" id="IPR029044">
    <property type="entry name" value="Nucleotide-diphossugar_trans"/>
</dbReference>
<comment type="similarity">
    <text evidence="1">Belongs to the glycosyltransferase 2 family.</text>
</comment>
<dbReference type="Gene3D" id="3.90.550.10">
    <property type="entry name" value="Spore Coat Polysaccharide Biosynthesis Protein SpsA, Chain A"/>
    <property type="match status" value="1"/>
</dbReference>
<dbReference type="PANTHER" id="PTHR43179">
    <property type="entry name" value="RHAMNOSYLTRANSFERASE WBBL"/>
    <property type="match status" value="1"/>
</dbReference>
<dbReference type="SUPFAM" id="SSF53448">
    <property type="entry name" value="Nucleotide-diphospho-sugar transferases"/>
    <property type="match status" value="1"/>
</dbReference>
<sequence length="344" mass="39407">MKKVSVVILNWNGKHLLEQFLPSVVKYTDSDMADVIVADNASSDDSVSFIQENYPTLSIIRLSENFGYAEGYNQALKQIETEYSILLNSDVEVTAGWLAPIINFLDTHPDVVAVQPKILAQQKKDHFEYAGASGGFIDKYGYPFCRGRIFDSLEIDKNQYDQPIDIFWASGACLVIRTEEYLKAGGLDVSFFAHMEEIDLCWRLNARGLKIVCIPQSVVYHVGGATLAGENPRKTFLNFRNNLIMLYKNLDDKAFRKIYRVRFFLDYLAALQMILKGKTSSAKATHQAHIEFTKIKKNYNSLRSENLDKQTSKNINTIYPNSLLWHFYIRGHKTFKLLSWNIQK</sequence>
<feature type="domain" description="Glycosyltransferase 2-like" evidence="4">
    <location>
        <begin position="5"/>
        <end position="130"/>
    </location>
</feature>
<keyword evidence="6" id="KW-1185">Reference proteome</keyword>
<proteinExistence type="inferred from homology"/>
<keyword evidence="3" id="KW-0808">Transferase</keyword>
<dbReference type="RefSeq" id="WP_110310674.1">
    <property type="nucleotide sequence ID" value="NZ_QICL01000011.1"/>
</dbReference>
<dbReference type="PANTHER" id="PTHR43179:SF12">
    <property type="entry name" value="GALACTOFURANOSYLTRANSFERASE GLFT2"/>
    <property type="match status" value="1"/>
</dbReference>
<keyword evidence="2" id="KW-0328">Glycosyltransferase</keyword>
<evidence type="ECO:0000256" key="1">
    <source>
        <dbReference type="ARBA" id="ARBA00006739"/>
    </source>
</evidence>
<dbReference type="Proteomes" id="UP000247973">
    <property type="component" value="Unassembled WGS sequence"/>
</dbReference>
<protein>
    <recommendedName>
        <fullName evidence="4">Glycosyltransferase 2-like domain-containing protein</fullName>
    </recommendedName>
</protein>
<evidence type="ECO:0000256" key="3">
    <source>
        <dbReference type="ARBA" id="ARBA00022679"/>
    </source>
</evidence>
<organism evidence="5 6">
    <name type="scientific">Dysgonomonas alginatilytica</name>
    <dbReference type="NCBI Taxonomy" id="1605892"/>
    <lineage>
        <taxon>Bacteria</taxon>
        <taxon>Pseudomonadati</taxon>
        <taxon>Bacteroidota</taxon>
        <taxon>Bacteroidia</taxon>
        <taxon>Bacteroidales</taxon>
        <taxon>Dysgonomonadaceae</taxon>
        <taxon>Dysgonomonas</taxon>
    </lineage>
</organism>